<dbReference type="RefSeq" id="WP_114482910.1">
    <property type="nucleotide sequence ID" value="NZ_QPJU01000003.1"/>
</dbReference>
<feature type="transmembrane region" description="Helical" evidence="2">
    <location>
        <begin position="84"/>
        <end position="103"/>
    </location>
</feature>
<dbReference type="OrthoDB" id="5298497at2"/>
<keyword evidence="2" id="KW-1133">Transmembrane helix</keyword>
<keyword evidence="4" id="KW-1185">Reference proteome</keyword>
<proteinExistence type="predicted"/>
<keyword evidence="2" id="KW-0812">Transmembrane</keyword>
<evidence type="ECO:0000256" key="1">
    <source>
        <dbReference type="SAM" id="MobiDB-lite"/>
    </source>
</evidence>
<dbReference type="PANTHER" id="PTHR34351:SF1">
    <property type="entry name" value="SLR1927 PROTEIN"/>
    <property type="match status" value="1"/>
</dbReference>
<dbReference type="PANTHER" id="PTHR34351">
    <property type="entry name" value="SLR1927 PROTEIN-RELATED"/>
    <property type="match status" value="1"/>
</dbReference>
<feature type="transmembrane region" description="Helical" evidence="2">
    <location>
        <begin position="55"/>
        <end position="78"/>
    </location>
</feature>
<dbReference type="EMBL" id="QPJU01000003">
    <property type="protein sequence ID" value="RCX10225.1"/>
    <property type="molecule type" value="Genomic_DNA"/>
</dbReference>
<organism evidence="3 4">
    <name type="scientific">Extensimonas vulgaris</name>
    <dbReference type="NCBI Taxonomy" id="1031594"/>
    <lineage>
        <taxon>Bacteria</taxon>
        <taxon>Pseudomonadati</taxon>
        <taxon>Pseudomonadota</taxon>
        <taxon>Betaproteobacteria</taxon>
        <taxon>Burkholderiales</taxon>
        <taxon>Comamonadaceae</taxon>
        <taxon>Extensimonas</taxon>
    </lineage>
</organism>
<evidence type="ECO:0000313" key="4">
    <source>
        <dbReference type="Proteomes" id="UP000252174"/>
    </source>
</evidence>
<name>A0A369AME4_9BURK</name>
<accession>A0A369AME4</accession>
<gene>
    <name evidence="3" type="ORF">DFR45_103212</name>
</gene>
<evidence type="ECO:0000256" key="2">
    <source>
        <dbReference type="SAM" id="Phobius"/>
    </source>
</evidence>
<reference evidence="3 4" key="1">
    <citation type="submission" date="2018-07" db="EMBL/GenBank/DDBJ databases">
        <title>Genomic Encyclopedia of Type Strains, Phase IV (KMG-IV): sequencing the most valuable type-strain genomes for metagenomic binning, comparative biology and taxonomic classification.</title>
        <authorList>
            <person name="Goeker M."/>
        </authorList>
    </citation>
    <scope>NUCLEOTIDE SEQUENCE [LARGE SCALE GENOMIC DNA]</scope>
    <source>
        <strain evidence="3 4">DSM 100911</strain>
    </source>
</reference>
<feature type="region of interest" description="Disordered" evidence="1">
    <location>
        <begin position="217"/>
        <end position="241"/>
    </location>
</feature>
<evidence type="ECO:0000313" key="3">
    <source>
        <dbReference type="EMBL" id="RCX10225.1"/>
    </source>
</evidence>
<keyword evidence="2" id="KW-0472">Membrane</keyword>
<sequence>MPASSASPAPADTSAAPARPSKLLRPRAWLRARFAQWWQARLPLSDQLTLTQRTIYILPTGAGWMLALTLLVLLVAAINFQLNLGYLLTFLIAGSTIAGMHMCHATLRGLQLHLLPPAPQFLGASVPLHVQLTNPRRSPRYAIALALRNDAAPAWVWCDVPAQGSMQVQLTWRPTQRGYQRVPPIVLQTRFPLGTFRAWSYWRPAAQVLVYPQPESPAPPLPTGASAAGPHGARTVAKGSGQDEWDGVRAYRRGDTRKQIVWKKAAQALAAGSDALISRDAVATPRQTLWLTPAQAGLPTLEARLSRLTAWVLAAERLGLRYGLRLPGVEIAPDLGPAHQRRCLEALALA</sequence>
<dbReference type="AlphaFoldDB" id="A0A369AME4"/>
<dbReference type="Proteomes" id="UP000252174">
    <property type="component" value="Unassembled WGS sequence"/>
</dbReference>
<comment type="caution">
    <text evidence="3">The sequence shown here is derived from an EMBL/GenBank/DDBJ whole genome shotgun (WGS) entry which is preliminary data.</text>
</comment>
<protein>
    <submittedName>
        <fullName evidence="3">Uncharacterized protein (DUF58 family)</fullName>
    </submittedName>
</protein>